<comment type="caution">
    <text evidence="2">The sequence shown here is derived from an EMBL/GenBank/DDBJ whole genome shotgun (WGS) entry which is preliminary data.</text>
</comment>
<keyword evidence="1" id="KW-0472">Membrane</keyword>
<dbReference type="EMBL" id="JADKFW010000021">
    <property type="protein sequence ID" value="MBK9719945.1"/>
    <property type="molecule type" value="Genomic_DNA"/>
</dbReference>
<evidence type="ECO:0000256" key="1">
    <source>
        <dbReference type="SAM" id="Phobius"/>
    </source>
</evidence>
<dbReference type="Proteomes" id="UP000808349">
    <property type="component" value="Unassembled WGS sequence"/>
</dbReference>
<dbReference type="AlphaFoldDB" id="A0A9D7SE56"/>
<evidence type="ECO:0000313" key="2">
    <source>
        <dbReference type="EMBL" id="MBK9719945.1"/>
    </source>
</evidence>
<protein>
    <submittedName>
        <fullName evidence="2">Dialkylresorcinol condensing enzyme DarA</fullName>
    </submittedName>
</protein>
<organism evidence="2 3">
    <name type="scientific">Candidatus Defluviibacterium haderslevense</name>
    <dbReference type="NCBI Taxonomy" id="2981993"/>
    <lineage>
        <taxon>Bacteria</taxon>
        <taxon>Pseudomonadati</taxon>
        <taxon>Bacteroidota</taxon>
        <taxon>Saprospiria</taxon>
        <taxon>Saprospirales</taxon>
        <taxon>Saprospiraceae</taxon>
        <taxon>Candidatus Defluviibacterium</taxon>
    </lineage>
</organism>
<keyword evidence="1" id="KW-1133">Transmembrane helix</keyword>
<accession>A0A9D7SE56</accession>
<reference evidence="2 3" key="1">
    <citation type="submission" date="2020-10" db="EMBL/GenBank/DDBJ databases">
        <title>Connecting structure to function with the recovery of over 1000 high-quality activated sludge metagenome-assembled genomes encoding full-length rRNA genes using long-read sequencing.</title>
        <authorList>
            <person name="Singleton C.M."/>
            <person name="Petriglieri F."/>
            <person name="Kristensen J.M."/>
            <person name="Kirkegaard R.H."/>
            <person name="Michaelsen T.Y."/>
            <person name="Andersen M.H."/>
            <person name="Karst S.M."/>
            <person name="Dueholm M.S."/>
            <person name="Nielsen P.H."/>
            <person name="Albertsen M."/>
        </authorList>
    </citation>
    <scope>NUCLEOTIDE SEQUENCE [LARGE SCALE GENOMIC DNA]</scope>
    <source>
        <strain evidence="2">Ribe_18-Q3-R11-54_BAT3C.373</strain>
    </source>
</reference>
<dbReference type="InterPro" id="IPR029039">
    <property type="entry name" value="Flavoprotein-like_sf"/>
</dbReference>
<sequence length="241" mass="27743">MEPCTLNLPSLLDKHYDIVIIAYQPWFLSPSLPVSSFLQLPEVKKFLINKKVITLIGCRNMWINAQEKMKQLLITSNAQLIGNIVLEDKSPNLISVLTIMRWMFKGQKEASRLLPVAGIREYEFNNLKRFQSIIHRAVTTSNYTHLQNDIIANNGVTIKPSLILLEKRGNKSFNFFARFIKQKGNMGDIQRKPRVILYKYLLIIILFILSPISSLIAKIVSIINKKSLNTEIKYFQHVSAK</sequence>
<feature type="transmembrane region" description="Helical" evidence="1">
    <location>
        <begin position="200"/>
        <end position="223"/>
    </location>
</feature>
<proteinExistence type="predicted"/>
<name>A0A9D7SE56_9BACT</name>
<keyword evidence="1" id="KW-0812">Transmembrane</keyword>
<evidence type="ECO:0000313" key="3">
    <source>
        <dbReference type="Proteomes" id="UP000808349"/>
    </source>
</evidence>
<gene>
    <name evidence="2" type="ORF">IPO85_21030</name>
</gene>
<dbReference type="Gene3D" id="3.40.50.360">
    <property type="match status" value="1"/>
</dbReference>